<feature type="compositionally biased region" description="Basic residues" evidence="5">
    <location>
        <begin position="74"/>
        <end position="83"/>
    </location>
</feature>
<comment type="similarity">
    <text evidence="1 4">Belongs to the eukaryotic ribosomal protein eS25 family.</text>
</comment>
<evidence type="ECO:0000256" key="5">
    <source>
        <dbReference type="SAM" id="MobiDB-lite"/>
    </source>
</evidence>
<evidence type="ECO:0000256" key="2">
    <source>
        <dbReference type="ARBA" id="ARBA00022980"/>
    </source>
</evidence>
<gene>
    <name evidence="6" type="ORF">SETIT_2G134200v2</name>
</gene>
<evidence type="ECO:0000256" key="1">
    <source>
        <dbReference type="ARBA" id="ARBA00009106"/>
    </source>
</evidence>
<protein>
    <recommendedName>
        <fullName evidence="4">40S ribosomal protein S25</fullName>
    </recommendedName>
</protein>
<reference evidence="6" key="1">
    <citation type="journal article" date="2012" name="Nat. Biotechnol.">
        <title>Reference genome sequence of the model plant Setaria.</title>
        <authorList>
            <person name="Bennetzen J.L."/>
            <person name="Schmutz J."/>
            <person name="Wang H."/>
            <person name="Percifield R."/>
            <person name="Hawkins J."/>
            <person name="Pontaroli A.C."/>
            <person name="Estep M."/>
            <person name="Feng L."/>
            <person name="Vaughn J.N."/>
            <person name="Grimwood J."/>
            <person name="Jenkins J."/>
            <person name="Barry K."/>
            <person name="Lindquist E."/>
            <person name="Hellsten U."/>
            <person name="Deshpande S."/>
            <person name="Wang X."/>
            <person name="Wu X."/>
            <person name="Mitros T."/>
            <person name="Triplett J."/>
            <person name="Yang X."/>
            <person name="Ye C.Y."/>
            <person name="Mauro-Herrera M."/>
            <person name="Wang L."/>
            <person name="Li P."/>
            <person name="Sharma M."/>
            <person name="Sharma R."/>
            <person name="Ronald P.C."/>
            <person name="Panaud O."/>
            <person name="Kellogg E.A."/>
            <person name="Brutnell T.P."/>
            <person name="Doust A.N."/>
            <person name="Tuskan G.A."/>
            <person name="Rokhsar D."/>
            <person name="Devos K.M."/>
        </authorList>
    </citation>
    <scope>NUCLEOTIDE SEQUENCE [LARGE SCALE GENOMIC DNA]</scope>
    <source>
        <strain evidence="6">Yugu1</strain>
    </source>
</reference>
<accession>A0A368PYD9</accession>
<feature type="compositionally biased region" description="Basic residues" evidence="5">
    <location>
        <begin position="31"/>
        <end position="43"/>
    </location>
</feature>
<feature type="region of interest" description="Disordered" evidence="5">
    <location>
        <begin position="29"/>
        <end position="88"/>
    </location>
</feature>
<evidence type="ECO:0000256" key="3">
    <source>
        <dbReference type="ARBA" id="ARBA00023274"/>
    </source>
</evidence>
<dbReference type="OrthoDB" id="1732547at2759"/>
<reference evidence="6" key="2">
    <citation type="submission" date="2015-07" db="EMBL/GenBank/DDBJ databases">
        <authorList>
            <person name="Noorani M."/>
        </authorList>
    </citation>
    <scope>NUCLEOTIDE SEQUENCE</scope>
    <source>
        <strain evidence="6">Yugu1</strain>
    </source>
</reference>
<evidence type="ECO:0000313" key="6">
    <source>
        <dbReference type="EMBL" id="RCV10755.1"/>
    </source>
</evidence>
<dbReference type="GO" id="GO:0005840">
    <property type="term" value="C:ribosome"/>
    <property type="evidence" value="ECO:0007669"/>
    <property type="project" value="UniProtKB-KW"/>
</dbReference>
<dbReference type="EMBL" id="CM003529">
    <property type="protein sequence ID" value="RCV10755.1"/>
    <property type="molecule type" value="Genomic_DNA"/>
</dbReference>
<dbReference type="PANTHER" id="PTHR12850">
    <property type="entry name" value="40S RIBOSOMAL PROTEIN S25"/>
    <property type="match status" value="1"/>
</dbReference>
<organism evidence="6">
    <name type="scientific">Setaria italica</name>
    <name type="common">Foxtail millet</name>
    <name type="synonym">Panicum italicum</name>
    <dbReference type="NCBI Taxonomy" id="4555"/>
    <lineage>
        <taxon>Eukaryota</taxon>
        <taxon>Viridiplantae</taxon>
        <taxon>Streptophyta</taxon>
        <taxon>Embryophyta</taxon>
        <taxon>Tracheophyta</taxon>
        <taxon>Spermatophyta</taxon>
        <taxon>Magnoliopsida</taxon>
        <taxon>Liliopsida</taxon>
        <taxon>Poales</taxon>
        <taxon>Poaceae</taxon>
        <taxon>PACMAD clade</taxon>
        <taxon>Panicoideae</taxon>
        <taxon>Panicodae</taxon>
        <taxon>Paniceae</taxon>
        <taxon>Cenchrinae</taxon>
        <taxon>Setaria</taxon>
    </lineage>
</organism>
<dbReference type="GO" id="GO:1990904">
    <property type="term" value="C:ribonucleoprotein complex"/>
    <property type="evidence" value="ECO:0007669"/>
    <property type="project" value="UniProtKB-KW"/>
</dbReference>
<feature type="compositionally biased region" description="Low complexity" evidence="5">
    <location>
        <begin position="44"/>
        <end position="54"/>
    </location>
</feature>
<keyword evidence="3 4" id="KW-0687">Ribonucleoprotein</keyword>
<proteinExistence type="inferred from homology"/>
<evidence type="ECO:0000256" key="4">
    <source>
        <dbReference type="RuleBase" id="RU366057"/>
    </source>
</evidence>
<dbReference type="InterPro" id="IPR004977">
    <property type="entry name" value="Ribosomal_eS25"/>
</dbReference>
<name>A0A368PYD9_SETIT</name>
<dbReference type="STRING" id="4555.A0A368PYD9"/>
<dbReference type="FunFam" id="3.30.63.20:FF:000001">
    <property type="entry name" value="40S ribosomal protein S25"/>
    <property type="match status" value="1"/>
</dbReference>
<dbReference type="Pfam" id="PF03297">
    <property type="entry name" value="Ribosomal_S25"/>
    <property type="match status" value="1"/>
</dbReference>
<dbReference type="Gene3D" id="3.30.63.20">
    <property type="match status" value="1"/>
</dbReference>
<keyword evidence="2 4" id="KW-0689">Ribosomal protein</keyword>
<sequence>MSPKAESQPSNRIGRLRLIYPLLIPTLLDSRRRRTPPLRRSPRLPRAAATSAMAPKKDKAPPPSSKPAKSGGGKQKKKKWSKGKQKEKVNNAVLFDQATYDKLLTEAPKFKQITPSILSERLRINGSLARRAIKDLMARGLIRMVAVHSSQQIYTRATNT</sequence>
<dbReference type="AlphaFoldDB" id="A0A368PYD9"/>